<name>A0A6A4IDN9_9AGAR</name>
<protein>
    <recommendedName>
        <fullName evidence="3">HTH CENPB-type domain-containing protein</fullName>
    </recommendedName>
</protein>
<keyword evidence="2" id="KW-1185">Reference proteome</keyword>
<dbReference type="EMBL" id="ML769397">
    <property type="protein sequence ID" value="KAE9407227.1"/>
    <property type="molecule type" value="Genomic_DNA"/>
</dbReference>
<dbReference type="OrthoDB" id="3265672at2759"/>
<dbReference type="AlphaFoldDB" id="A0A6A4IDN9"/>
<proteinExistence type="predicted"/>
<accession>A0A6A4IDN9</accession>
<feature type="non-terminal residue" evidence="1">
    <location>
        <position position="1"/>
    </location>
</feature>
<dbReference type="Proteomes" id="UP000799118">
    <property type="component" value="Unassembled WGS sequence"/>
</dbReference>
<feature type="non-terminal residue" evidence="1">
    <location>
        <position position="57"/>
    </location>
</feature>
<organism evidence="1 2">
    <name type="scientific">Gymnopus androsaceus JB14</name>
    <dbReference type="NCBI Taxonomy" id="1447944"/>
    <lineage>
        <taxon>Eukaryota</taxon>
        <taxon>Fungi</taxon>
        <taxon>Dikarya</taxon>
        <taxon>Basidiomycota</taxon>
        <taxon>Agaricomycotina</taxon>
        <taxon>Agaricomycetes</taxon>
        <taxon>Agaricomycetidae</taxon>
        <taxon>Agaricales</taxon>
        <taxon>Marasmiineae</taxon>
        <taxon>Omphalotaceae</taxon>
        <taxon>Gymnopus</taxon>
    </lineage>
</organism>
<evidence type="ECO:0008006" key="3">
    <source>
        <dbReference type="Google" id="ProtNLM"/>
    </source>
</evidence>
<reference evidence="1" key="1">
    <citation type="journal article" date="2019" name="Environ. Microbiol.">
        <title>Fungal ecological strategies reflected in gene transcription - a case study of two litter decomposers.</title>
        <authorList>
            <person name="Barbi F."/>
            <person name="Kohler A."/>
            <person name="Barry K."/>
            <person name="Baskaran P."/>
            <person name="Daum C."/>
            <person name="Fauchery L."/>
            <person name="Ihrmark K."/>
            <person name="Kuo A."/>
            <person name="LaButti K."/>
            <person name="Lipzen A."/>
            <person name="Morin E."/>
            <person name="Grigoriev I.V."/>
            <person name="Henrissat B."/>
            <person name="Lindahl B."/>
            <person name="Martin F."/>
        </authorList>
    </citation>
    <scope>NUCLEOTIDE SEQUENCE</scope>
    <source>
        <strain evidence="1">JB14</strain>
    </source>
</reference>
<sequence length="57" mass="6582">YNTLRHRVNGTALPKKQAHDNQALLNHAEKDVLIEWIQYLGLTGHPVNKWTLCPKVH</sequence>
<evidence type="ECO:0000313" key="1">
    <source>
        <dbReference type="EMBL" id="KAE9407227.1"/>
    </source>
</evidence>
<gene>
    <name evidence="1" type="ORF">BT96DRAFT_749161</name>
</gene>
<evidence type="ECO:0000313" key="2">
    <source>
        <dbReference type="Proteomes" id="UP000799118"/>
    </source>
</evidence>